<dbReference type="AlphaFoldDB" id="A0A973A8H4"/>
<sequence>VTGHRLNPDKLGDPNLRQQIKTCLLGLQEQYANHQFTILSPLAEGADRLVAQMAMDILGASLQVPLPLPYDLYVQDFTSQASQDEFKTLIGKAEFYYELPMKFGNIRELAVGQDRRDNEARNQQYALAGAYIVQRADQLIAVYDGKPAAGTGGTGQIVDWYSNGQIEPAFVYDNHFFLPPRQNPVIVIDSER</sequence>
<reference evidence="1" key="1">
    <citation type="submission" date="2020-05" db="EMBL/GenBank/DDBJ databases">
        <title>Sulfur intermediates as new biogeochemical hubs in an aquatic model microbial ecosystem.</title>
        <authorList>
            <person name="Vigneron A."/>
        </authorList>
    </citation>
    <scope>NUCLEOTIDE SEQUENCE</scope>
    <source>
        <strain evidence="1">Bin.250</strain>
    </source>
</reference>
<protein>
    <submittedName>
        <fullName evidence="1">Uncharacterized protein</fullName>
    </submittedName>
</protein>
<proteinExistence type="predicted"/>
<dbReference type="EMBL" id="JABMOJ010000273">
    <property type="protein sequence ID" value="NQV65160.1"/>
    <property type="molecule type" value="Genomic_DNA"/>
</dbReference>
<dbReference type="Gene3D" id="3.40.50.450">
    <property type="match status" value="1"/>
</dbReference>
<feature type="non-terminal residue" evidence="1">
    <location>
        <position position="1"/>
    </location>
</feature>
<evidence type="ECO:0000313" key="2">
    <source>
        <dbReference type="Proteomes" id="UP000754644"/>
    </source>
</evidence>
<name>A0A973A8H4_9GAMM</name>
<accession>A0A973A8H4</accession>
<dbReference type="Proteomes" id="UP000754644">
    <property type="component" value="Unassembled WGS sequence"/>
</dbReference>
<dbReference type="SUPFAM" id="SSF102405">
    <property type="entry name" value="MCP/YpsA-like"/>
    <property type="match status" value="1"/>
</dbReference>
<evidence type="ECO:0000313" key="1">
    <source>
        <dbReference type="EMBL" id="NQV65160.1"/>
    </source>
</evidence>
<comment type="caution">
    <text evidence="1">The sequence shown here is derived from an EMBL/GenBank/DDBJ whole genome shotgun (WGS) entry which is preliminary data.</text>
</comment>
<organism evidence="1 2">
    <name type="scientific">SAR86 cluster bacterium</name>
    <dbReference type="NCBI Taxonomy" id="2030880"/>
    <lineage>
        <taxon>Bacteria</taxon>
        <taxon>Pseudomonadati</taxon>
        <taxon>Pseudomonadota</taxon>
        <taxon>Gammaproteobacteria</taxon>
        <taxon>SAR86 cluster</taxon>
    </lineage>
</organism>
<gene>
    <name evidence="1" type="ORF">HQ497_07335</name>
</gene>